<organism evidence="1 2">
    <name type="scientific">Ensete ventricosum</name>
    <name type="common">Abyssinian banana</name>
    <name type="synonym">Musa ensete</name>
    <dbReference type="NCBI Taxonomy" id="4639"/>
    <lineage>
        <taxon>Eukaryota</taxon>
        <taxon>Viridiplantae</taxon>
        <taxon>Streptophyta</taxon>
        <taxon>Embryophyta</taxon>
        <taxon>Tracheophyta</taxon>
        <taxon>Spermatophyta</taxon>
        <taxon>Magnoliopsida</taxon>
        <taxon>Liliopsida</taxon>
        <taxon>Zingiberales</taxon>
        <taxon>Musaceae</taxon>
        <taxon>Ensete</taxon>
    </lineage>
</organism>
<name>A0A426ZAQ8_ENSVE</name>
<reference evidence="1 2" key="1">
    <citation type="journal article" date="2014" name="Agronomy (Basel)">
        <title>A Draft Genome Sequence for Ensete ventricosum, the Drought-Tolerant Tree Against Hunger.</title>
        <authorList>
            <person name="Harrison J."/>
            <person name="Moore K.A."/>
            <person name="Paszkiewicz K."/>
            <person name="Jones T."/>
            <person name="Grant M."/>
            <person name="Ambacheew D."/>
            <person name="Muzemil S."/>
            <person name="Studholme D.J."/>
        </authorList>
    </citation>
    <scope>NUCLEOTIDE SEQUENCE [LARGE SCALE GENOMIC DNA]</scope>
</reference>
<comment type="caution">
    <text evidence="1">The sequence shown here is derived from an EMBL/GenBank/DDBJ whole genome shotgun (WGS) entry which is preliminary data.</text>
</comment>
<evidence type="ECO:0000313" key="1">
    <source>
        <dbReference type="EMBL" id="RRT61075.1"/>
    </source>
</evidence>
<sequence>MDPSVVANCQTFVTLQPCYAREALPPVALPSQNCRKKLVGPAKRGCGSLASYPIAERASCYNPVPYGPMPHPHAYPLSLPVVRRSASADPFGPLVSSRRYFSTIDIQIGTSHATEEGMRKRRWWPPSPRSASVGGRRFCLLSSPREKDFAVCFPISFTP</sequence>
<proteinExistence type="predicted"/>
<dbReference type="Proteomes" id="UP000287651">
    <property type="component" value="Unassembled WGS sequence"/>
</dbReference>
<dbReference type="EMBL" id="AMZH03007545">
    <property type="protein sequence ID" value="RRT61075.1"/>
    <property type="molecule type" value="Genomic_DNA"/>
</dbReference>
<protein>
    <submittedName>
        <fullName evidence="1">Uncharacterized protein</fullName>
    </submittedName>
</protein>
<evidence type="ECO:0000313" key="2">
    <source>
        <dbReference type="Proteomes" id="UP000287651"/>
    </source>
</evidence>
<gene>
    <name evidence="1" type="ORF">B296_00044496</name>
</gene>
<dbReference type="AlphaFoldDB" id="A0A426ZAQ8"/>
<accession>A0A426ZAQ8</accession>